<protein>
    <submittedName>
        <fullName evidence="1">Uncharacterized protein</fullName>
    </submittedName>
</protein>
<proteinExistence type="predicted"/>
<reference evidence="1 2" key="1">
    <citation type="submission" date="2017-08" db="EMBL/GenBank/DDBJ databases">
        <title>Complete genome sequence of Gluconacetobacter saccharivorans CV1 isolated from Fermented Vinegar.</title>
        <authorList>
            <person name="Kim S.-Y."/>
        </authorList>
    </citation>
    <scope>NUCLEOTIDE SEQUENCE [LARGE SCALE GENOMIC DNA]</scope>
    <source>
        <strain evidence="1 2">CV1</strain>
    </source>
</reference>
<accession>A0A347WB46</accession>
<evidence type="ECO:0000313" key="2">
    <source>
        <dbReference type="Proteomes" id="UP000264120"/>
    </source>
</evidence>
<sequence>MRDSEREMMTDVTQAMVGQDVIASGSGRMGTLTAVNSDATIQITVDGPAESTFTVPQSWVQSTDNGKILLGHTVEDVQSYTPPS</sequence>
<name>A0A347WB46_9PROT</name>
<dbReference type="KEGG" id="ksc:CD178_01306"/>
<organism evidence="1 2">
    <name type="scientific">Komagataeibacter saccharivorans</name>
    <dbReference type="NCBI Taxonomy" id="265959"/>
    <lineage>
        <taxon>Bacteria</taxon>
        <taxon>Pseudomonadati</taxon>
        <taxon>Pseudomonadota</taxon>
        <taxon>Alphaproteobacteria</taxon>
        <taxon>Acetobacterales</taxon>
        <taxon>Acetobacteraceae</taxon>
        <taxon>Komagataeibacter</taxon>
    </lineage>
</organism>
<dbReference type="EMBL" id="CP023036">
    <property type="protein sequence ID" value="AXY22089.1"/>
    <property type="molecule type" value="Genomic_DNA"/>
</dbReference>
<dbReference type="Proteomes" id="UP000264120">
    <property type="component" value="Chromosome"/>
</dbReference>
<dbReference type="RefSeq" id="WP_415554952.1">
    <property type="nucleotide sequence ID" value="NZ_JBDNMB010000022.1"/>
</dbReference>
<dbReference type="AlphaFoldDB" id="A0A347WB46"/>
<keyword evidence="2" id="KW-1185">Reference proteome</keyword>
<evidence type="ECO:0000313" key="1">
    <source>
        <dbReference type="EMBL" id="AXY22089.1"/>
    </source>
</evidence>
<gene>
    <name evidence="1" type="ORF">CD178_01306</name>
</gene>